<name>A0A161JNC5_9ZZZZ</name>
<dbReference type="Pfam" id="PF08668">
    <property type="entry name" value="HDOD"/>
    <property type="match status" value="1"/>
</dbReference>
<evidence type="ECO:0000313" key="2">
    <source>
        <dbReference type="EMBL" id="CUS40852.1"/>
    </source>
</evidence>
<organism evidence="2">
    <name type="scientific">hydrothermal vent metagenome</name>
    <dbReference type="NCBI Taxonomy" id="652676"/>
    <lineage>
        <taxon>unclassified sequences</taxon>
        <taxon>metagenomes</taxon>
        <taxon>ecological metagenomes</taxon>
    </lineage>
</organism>
<dbReference type="InterPro" id="IPR013976">
    <property type="entry name" value="HDOD"/>
</dbReference>
<gene>
    <name evidence="2" type="ORF">MGWOODY_Tha18</name>
</gene>
<dbReference type="SUPFAM" id="SSF109604">
    <property type="entry name" value="HD-domain/PDEase-like"/>
    <property type="match status" value="1"/>
</dbReference>
<proteinExistence type="predicted"/>
<dbReference type="AlphaFoldDB" id="A0A161JNC5"/>
<protein>
    <submittedName>
        <fullName evidence="2">Predicted signal transduction protein</fullName>
    </submittedName>
</protein>
<dbReference type="Gene3D" id="1.10.3210.10">
    <property type="entry name" value="Hypothetical protein af1432"/>
    <property type="match status" value="1"/>
</dbReference>
<reference evidence="2" key="1">
    <citation type="submission" date="2015-10" db="EMBL/GenBank/DDBJ databases">
        <authorList>
            <person name="Gilbert D.G."/>
        </authorList>
    </citation>
    <scope>NUCLEOTIDE SEQUENCE</scope>
</reference>
<accession>A0A161JNC5</accession>
<dbReference type="InterPro" id="IPR052340">
    <property type="entry name" value="RNase_Y/CdgJ"/>
</dbReference>
<dbReference type="EMBL" id="CZQC01000028">
    <property type="protein sequence ID" value="CUS40852.1"/>
    <property type="molecule type" value="Genomic_DNA"/>
</dbReference>
<dbReference type="PANTHER" id="PTHR33525">
    <property type="match status" value="1"/>
</dbReference>
<feature type="domain" description="HDOD" evidence="1">
    <location>
        <begin position="24"/>
        <end position="211"/>
    </location>
</feature>
<sequence>MSQSLVQQVKDDIVQQIREDRLVLPTLPEIALKIREVAEDEDATINDISSIIGQDPALTARLLRIANSPMLRSSIAINDLTTAVSRLGIDYTSNLVIGLAMAQMFQATNDAIDVRMRACWSRAIEIASSAQVLARHFTKLPSDQALLAGLVHQIGVLPILAYAENNEGLMSDSMSLDHVIERLHPHIGAYILKSWDFSDELVRVPKQYQDLTRKSEQVDFTDIVQVAVIQHFAGTDHPLGQVDRDNLHSFQQLGLDADNVEPQWQAINEEIDATQAAFGNA</sequence>
<evidence type="ECO:0000259" key="1">
    <source>
        <dbReference type="PROSITE" id="PS51833"/>
    </source>
</evidence>
<dbReference type="PANTHER" id="PTHR33525:SF3">
    <property type="entry name" value="RIBONUCLEASE Y"/>
    <property type="match status" value="1"/>
</dbReference>
<dbReference type="PROSITE" id="PS51833">
    <property type="entry name" value="HDOD"/>
    <property type="match status" value="1"/>
</dbReference>